<dbReference type="EMBL" id="LT670817">
    <property type="protein sequence ID" value="SHH66396.1"/>
    <property type="molecule type" value="Genomic_DNA"/>
</dbReference>
<evidence type="ECO:0008006" key="3">
    <source>
        <dbReference type="Google" id="ProtNLM"/>
    </source>
</evidence>
<name>A0A1M5UTZ1_9BRAD</name>
<dbReference type="AlphaFoldDB" id="A0A1M5UTZ1"/>
<organism evidence="1 2">
    <name type="scientific">Bradyrhizobium erythrophlei</name>
    <dbReference type="NCBI Taxonomy" id="1437360"/>
    <lineage>
        <taxon>Bacteria</taxon>
        <taxon>Pseudomonadati</taxon>
        <taxon>Pseudomonadota</taxon>
        <taxon>Alphaproteobacteria</taxon>
        <taxon>Hyphomicrobiales</taxon>
        <taxon>Nitrobacteraceae</taxon>
        <taxon>Bradyrhizobium</taxon>
    </lineage>
</organism>
<accession>A0A1M5UTZ1</accession>
<evidence type="ECO:0000313" key="2">
    <source>
        <dbReference type="Proteomes" id="UP000189796"/>
    </source>
</evidence>
<dbReference type="Proteomes" id="UP000189796">
    <property type="component" value="Chromosome I"/>
</dbReference>
<reference evidence="1 2" key="1">
    <citation type="submission" date="2016-11" db="EMBL/GenBank/DDBJ databases">
        <authorList>
            <person name="Jaros S."/>
            <person name="Januszkiewicz K."/>
            <person name="Wedrychowicz H."/>
        </authorList>
    </citation>
    <scope>NUCLEOTIDE SEQUENCE [LARGE SCALE GENOMIC DNA]</scope>
    <source>
        <strain evidence="1 2">GAS138</strain>
    </source>
</reference>
<sequence length="335" mass="37514">MSAMRLILTTSDSGAGGPRQTGLADIVIPFGFRFVWGPLPSDADLVTSLSRGSPQPDGTVDLWLRNAYRKHPGEFAGNEIGLIDLCERCETIELWIDPDPNSQLTLIWLLDYLRQHAKIAPKLTLVQADVAIGNHLPDEVATWRLPAITIRNDHLEAASMAWQAYRRPTPQDWFNLLGGDLSVLPQLRHSVLELLEELPMPATGLGATEMRMLELISAGKAGPFDVFPGDKKRNERRVFGYWEVGALMGGLAHCPVPAVSGLDEGPFTPEMHEDRNRHERYQQSKLELTAFGKGILARTEDFSRCNPIHRWWGGTELTNDRLWRWDPATRTLIAP</sequence>
<gene>
    <name evidence="1" type="ORF">SAMN05443248_5595</name>
</gene>
<proteinExistence type="predicted"/>
<evidence type="ECO:0000313" key="1">
    <source>
        <dbReference type="EMBL" id="SHH66396.1"/>
    </source>
</evidence>
<protein>
    <recommendedName>
        <fullName evidence="3">DUF1835 domain-containing protein</fullName>
    </recommendedName>
</protein>